<dbReference type="Proteomes" id="UP001367316">
    <property type="component" value="Unassembled WGS sequence"/>
</dbReference>
<protein>
    <submittedName>
        <fullName evidence="2">Uncharacterized protein</fullName>
    </submittedName>
</protein>
<sequence length="235" mass="26670">MRRCRRVHGKLRSVEIAFGLRKEWEGSDSCRYLTACQFVLDRGTQGEQRRYLSHAPFIVQSEPATIHNLPHQITKPAPQKPLGTNSQDQPALDTTHRPKRANVHASFATRQLSPQAASEATTGPPHVMQITKQSEHNRKAWPSLTQLRQKLPFSLESQGAYWRARSLSLSCSTRCAEPLLGRRHVGCTRSFCTRYWRRHQTIGDGLQHSSSHVAQQGVACPRRRAISVPRVLRRS</sequence>
<keyword evidence="3" id="KW-1185">Reference proteome</keyword>
<evidence type="ECO:0000313" key="3">
    <source>
        <dbReference type="Proteomes" id="UP001367316"/>
    </source>
</evidence>
<evidence type="ECO:0000256" key="1">
    <source>
        <dbReference type="SAM" id="MobiDB-lite"/>
    </source>
</evidence>
<gene>
    <name evidence="2" type="ORF">JOL62DRAFT_64986</name>
</gene>
<dbReference type="EMBL" id="JBBPBF010000013">
    <property type="protein sequence ID" value="KAK7611649.1"/>
    <property type="molecule type" value="Genomic_DNA"/>
</dbReference>
<evidence type="ECO:0000313" key="2">
    <source>
        <dbReference type="EMBL" id="KAK7611649.1"/>
    </source>
</evidence>
<comment type="caution">
    <text evidence="2">The sequence shown here is derived from an EMBL/GenBank/DDBJ whole genome shotgun (WGS) entry which is preliminary data.</text>
</comment>
<proteinExistence type="predicted"/>
<name>A0ABR1NC90_9PEZI</name>
<reference evidence="2 3" key="1">
    <citation type="submission" date="2024-04" db="EMBL/GenBank/DDBJ databases">
        <title>Phyllosticta paracitricarpa is synonymous to the EU quarantine fungus P. citricarpa based on phylogenomic analyses.</title>
        <authorList>
            <consortium name="Lawrence Berkeley National Laboratory"/>
            <person name="Van ingen-buijs V.A."/>
            <person name="Van westerhoven A.C."/>
            <person name="Haridas S."/>
            <person name="Skiadas P."/>
            <person name="Martin F."/>
            <person name="Groenewald J.Z."/>
            <person name="Crous P.W."/>
            <person name="Seidl M.F."/>
        </authorList>
    </citation>
    <scope>NUCLEOTIDE SEQUENCE [LARGE SCALE GENOMIC DNA]</scope>
    <source>
        <strain evidence="2 3">CBS 141358</strain>
    </source>
</reference>
<accession>A0ABR1NC90</accession>
<organism evidence="2 3">
    <name type="scientific">Phyllosticta paracitricarpa</name>
    <dbReference type="NCBI Taxonomy" id="2016321"/>
    <lineage>
        <taxon>Eukaryota</taxon>
        <taxon>Fungi</taxon>
        <taxon>Dikarya</taxon>
        <taxon>Ascomycota</taxon>
        <taxon>Pezizomycotina</taxon>
        <taxon>Dothideomycetes</taxon>
        <taxon>Dothideomycetes incertae sedis</taxon>
        <taxon>Botryosphaeriales</taxon>
        <taxon>Phyllostictaceae</taxon>
        <taxon>Phyllosticta</taxon>
    </lineage>
</organism>
<feature type="region of interest" description="Disordered" evidence="1">
    <location>
        <begin position="74"/>
        <end position="100"/>
    </location>
</feature>